<dbReference type="InterPro" id="IPR023765">
    <property type="entry name" value="SBP_5_CS"/>
</dbReference>
<dbReference type="InterPro" id="IPR006311">
    <property type="entry name" value="TAT_signal"/>
</dbReference>
<dbReference type="Pfam" id="PF00496">
    <property type="entry name" value="SBP_bac_5"/>
    <property type="match status" value="1"/>
</dbReference>
<dbReference type="PANTHER" id="PTHR30290">
    <property type="entry name" value="PERIPLASMIC BINDING COMPONENT OF ABC TRANSPORTER"/>
    <property type="match status" value="1"/>
</dbReference>
<dbReference type="SUPFAM" id="SSF53850">
    <property type="entry name" value="Periplasmic binding protein-like II"/>
    <property type="match status" value="2"/>
</dbReference>
<dbReference type="InterPro" id="IPR039424">
    <property type="entry name" value="SBP_5"/>
</dbReference>
<dbReference type="Gene3D" id="3.10.105.10">
    <property type="entry name" value="Dipeptide-binding Protein, Domain 3"/>
    <property type="match status" value="2"/>
</dbReference>
<feature type="domain" description="Solute-binding protein family 5" evidence="3">
    <location>
        <begin position="260"/>
        <end position="582"/>
    </location>
</feature>
<dbReference type="GO" id="GO:1904680">
    <property type="term" value="F:peptide transmembrane transporter activity"/>
    <property type="evidence" value="ECO:0007669"/>
    <property type="project" value="TreeGrafter"/>
</dbReference>
<comment type="caution">
    <text evidence="4">The sequence shown here is derived from an EMBL/GenBank/DDBJ whole genome shotgun (WGS) entry which is preliminary data.</text>
</comment>
<accession>A0A443JNI6</accession>
<dbReference type="PROSITE" id="PS01040">
    <property type="entry name" value="SBP_BACTERIAL_5"/>
    <property type="match status" value="1"/>
</dbReference>
<comment type="similarity">
    <text evidence="2">Belongs to the bacterial solute-binding protein 5 family.</text>
</comment>
<dbReference type="RefSeq" id="WP_128208283.1">
    <property type="nucleotide sequence ID" value="NZ_JBHRSO010000005.1"/>
</dbReference>
<dbReference type="InterPro" id="IPR000914">
    <property type="entry name" value="SBP_5_dom"/>
</dbReference>
<evidence type="ECO:0000256" key="2">
    <source>
        <dbReference type="ARBA" id="ARBA00005695"/>
    </source>
</evidence>
<name>A0A443JNI6_9RHOB</name>
<reference evidence="4 5" key="2">
    <citation type="submission" date="2019-01" db="EMBL/GenBank/DDBJ databases">
        <authorList>
            <person name="Li Y."/>
        </authorList>
    </citation>
    <scope>NUCLEOTIDE SEQUENCE [LARGE SCALE GENOMIC DNA]</scope>
    <source>
        <strain evidence="4 5">SK2B-1</strain>
    </source>
</reference>
<dbReference type="Gene3D" id="3.40.190.10">
    <property type="entry name" value="Periplasmic binding protein-like II"/>
    <property type="match status" value="1"/>
</dbReference>
<evidence type="ECO:0000313" key="5">
    <source>
        <dbReference type="Proteomes" id="UP000284476"/>
    </source>
</evidence>
<evidence type="ECO:0000256" key="1">
    <source>
        <dbReference type="ARBA" id="ARBA00004418"/>
    </source>
</evidence>
<protein>
    <submittedName>
        <fullName evidence="4">Twin-arginine translocation signal domain-containing protein</fullName>
    </submittedName>
</protein>
<organism evidence="4 5">
    <name type="scientific">Paenirhodobacter populi</name>
    <dbReference type="NCBI Taxonomy" id="2306993"/>
    <lineage>
        <taxon>Bacteria</taxon>
        <taxon>Pseudomonadati</taxon>
        <taxon>Pseudomonadota</taxon>
        <taxon>Alphaproteobacteria</taxon>
        <taxon>Rhodobacterales</taxon>
        <taxon>Rhodobacter group</taxon>
        <taxon>Paenirhodobacter</taxon>
    </lineage>
</organism>
<comment type="subcellular location">
    <subcellularLocation>
        <location evidence="1">Periplasm</location>
    </subcellularLocation>
</comment>
<dbReference type="GO" id="GO:0015833">
    <property type="term" value="P:peptide transport"/>
    <property type="evidence" value="ECO:0007669"/>
    <property type="project" value="TreeGrafter"/>
</dbReference>
<dbReference type="CDD" id="cd00995">
    <property type="entry name" value="PBP2_NikA_DppA_OppA_like"/>
    <property type="match status" value="1"/>
</dbReference>
<evidence type="ECO:0000313" key="4">
    <source>
        <dbReference type="EMBL" id="RWR22085.1"/>
    </source>
</evidence>
<dbReference type="PROSITE" id="PS51318">
    <property type="entry name" value="TAT"/>
    <property type="match status" value="1"/>
</dbReference>
<reference evidence="4 5" key="1">
    <citation type="submission" date="2019-01" db="EMBL/GenBank/DDBJ databases">
        <title>Sinorhodobacter populi sp. nov. isolated from the symptomatic bark tissue of Populus euramericana canker.</title>
        <authorList>
            <person name="Xu G."/>
        </authorList>
    </citation>
    <scope>NUCLEOTIDE SEQUENCE [LARGE SCALE GENOMIC DNA]</scope>
    <source>
        <strain evidence="4 5">SK2B-1</strain>
    </source>
</reference>
<dbReference type="NCBIfam" id="TIGR01409">
    <property type="entry name" value="TAT_signal_seq"/>
    <property type="match status" value="1"/>
</dbReference>
<proteinExistence type="inferred from homology"/>
<dbReference type="EMBL" id="SAUZ01000006">
    <property type="protein sequence ID" value="RWR22085.1"/>
    <property type="molecule type" value="Genomic_DNA"/>
</dbReference>
<evidence type="ECO:0000259" key="3">
    <source>
        <dbReference type="Pfam" id="PF00496"/>
    </source>
</evidence>
<sequence length="584" mass="65374">MSNNQPTRREFLQRVGIGAAAMTVPTVIWSPAHAAEPHFKIYLTIFNNQQTRMIWTDLIGKNIAELGVEVVTSYVPPSEVISRRANETGATYTEGGFDMYSERIYYSTMMPLPDVLFSKAAFPPFGKNFYRVEDDILEQAMETYSSSPDPQKRAEALKTFEHRWYDIQPLHMVFYPEDVIAINPDLEGFDATTYNPVFFPRPENWTITSATGPDVSAAFACWQPPTTLVPMYSSGYNESNIFGPVYNSLMEYDSWETKKAVPALAESVTASEDGLVWTIKLREGVKWHSGEEFTADDVIYTWDTILDPAYASVQNSPLVSTFGSKEAYEKVSPYEIKVTLPKYSILFEGLVLTSISIMPKHAYASIGPEEFRKHTISTWTSGFTVTTSDGRTYEAKGAVGTGPWIPAGFDAMRKAYRMVKNPDYWKETTGNVTEFFVVNIQGADAVLSALKAGEIDAHDPMYDIGTLVSTIEEDWGKVLTFDSYKWQQTCLNLKHPVFGTGVDTPLGKQDPSRAAEAAVYVRQAISHAIPREQIIKNLIAGYGKPGTVPMPVTAEEYDHDYLKPIPYDLDLAKSLMEKAGYKYA</sequence>
<dbReference type="InterPro" id="IPR019546">
    <property type="entry name" value="TAT_signal_bac_arc"/>
</dbReference>
<dbReference type="AlphaFoldDB" id="A0A443JNI6"/>
<dbReference type="Proteomes" id="UP000284476">
    <property type="component" value="Unassembled WGS sequence"/>
</dbReference>
<gene>
    <name evidence="4" type="ORF">D2T30_06985</name>
</gene>